<dbReference type="OrthoDB" id="8138830at2"/>
<dbReference type="PATRIC" id="fig|1076.23.peg.1073"/>
<comment type="caution">
    <text evidence="1">The sequence shown here is derived from an EMBL/GenBank/DDBJ whole genome shotgun (WGS) entry which is preliminary data.</text>
</comment>
<reference evidence="1 2" key="1">
    <citation type="submission" date="2014-11" db="EMBL/GenBank/DDBJ databases">
        <title>Genomics and ecophysiology of heterotrophic nitrogen fixing bacteria isolated from estuarine surface water.</title>
        <authorList>
            <person name="Bentzon-Tilia M."/>
            <person name="Severin I."/>
            <person name="Hansen L.H."/>
            <person name="Riemann L."/>
        </authorList>
    </citation>
    <scope>NUCLEOTIDE SEQUENCE [LARGE SCALE GENOMIC DNA]</scope>
    <source>
        <strain evidence="1 2">BAL398</strain>
    </source>
</reference>
<evidence type="ECO:0000313" key="2">
    <source>
        <dbReference type="Proteomes" id="UP000032515"/>
    </source>
</evidence>
<dbReference type="EMBL" id="JXXE01000172">
    <property type="protein sequence ID" value="KIZ44957.1"/>
    <property type="molecule type" value="Genomic_DNA"/>
</dbReference>
<dbReference type="Proteomes" id="UP000032515">
    <property type="component" value="Unassembled WGS sequence"/>
</dbReference>
<dbReference type="RefSeq" id="WP_044408794.1">
    <property type="nucleotide sequence ID" value="NZ_JXXE01000172.1"/>
</dbReference>
<gene>
    <name evidence="1" type="ORF">OO17_08795</name>
</gene>
<accession>A0A0D7EZT2</accession>
<evidence type="ECO:0000313" key="1">
    <source>
        <dbReference type="EMBL" id="KIZ44957.1"/>
    </source>
</evidence>
<dbReference type="AlphaFoldDB" id="A0A0D7EZT2"/>
<name>A0A0D7EZT2_RHOPL</name>
<protein>
    <submittedName>
        <fullName evidence="1">Uncharacterized protein</fullName>
    </submittedName>
</protein>
<proteinExistence type="predicted"/>
<sequence length="104" mass="11543">MPHSYEQKITALLEQETPMRLWLEQKRALTRDSAGGTVIIGLSAEETEEFLRLSRLVQSRDAGITAADARAISDRHAALKARLEEALQEDAIESLSSWGDAPRP</sequence>
<organism evidence="1 2">
    <name type="scientific">Rhodopseudomonas palustris</name>
    <dbReference type="NCBI Taxonomy" id="1076"/>
    <lineage>
        <taxon>Bacteria</taxon>
        <taxon>Pseudomonadati</taxon>
        <taxon>Pseudomonadota</taxon>
        <taxon>Alphaproteobacteria</taxon>
        <taxon>Hyphomicrobiales</taxon>
        <taxon>Nitrobacteraceae</taxon>
        <taxon>Rhodopseudomonas</taxon>
    </lineage>
</organism>